<name>A0A9P6UC82_9FUNG</name>
<dbReference type="Pfam" id="PF17102">
    <property type="entry name" value="Stealth_CR3"/>
    <property type="match status" value="1"/>
</dbReference>
<dbReference type="GO" id="GO:0003976">
    <property type="term" value="F:UDP-N-acetylglucosamine-lysosomal-enzyme N-acetylglucosaminephosphotransferase activity"/>
    <property type="evidence" value="ECO:0007669"/>
    <property type="project" value="TreeGrafter"/>
</dbReference>
<organism evidence="6 7">
    <name type="scientific">Actinomortierella ambigua</name>
    <dbReference type="NCBI Taxonomy" id="1343610"/>
    <lineage>
        <taxon>Eukaryota</taxon>
        <taxon>Fungi</taxon>
        <taxon>Fungi incertae sedis</taxon>
        <taxon>Mucoromycota</taxon>
        <taxon>Mortierellomycotina</taxon>
        <taxon>Mortierellomycetes</taxon>
        <taxon>Mortierellales</taxon>
        <taxon>Mortierellaceae</taxon>
        <taxon>Actinomortierella</taxon>
    </lineage>
</organism>
<dbReference type="InterPro" id="IPR047141">
    <property type="entry name" value="Stealth"/>
</dbReference>
<protein>
    <submittedName>
        <fullName evidence="6">Uncharacterized protein</fullName>
    </submittedName>
</protein>
<feature type="domain" description="Stealth protein CR2 conserved region 2" evidence="3">
    <location>
        <begin position="169"/>
        <end position="244"/>
    </location>
</feature>
<evidence type="ECO:0000313" key="6">
    <source>
        <dbReference type="EMBL" id="KAG0268639.1"/>
    </source>
</evidence>
<sequence length="626" mass="71472">MAVLFSRPLASGTLGIQPGQPNAASGAYSTLGTFRHRQQQQQSTFSSPPPWFGDWIRWRALAPALSYDKLVPPEKRLLDLAYSWVNGSDASLQLLRDHFQSLSPLFTNVSSHDVAQITTRRFRDMDELRYSVRSAIQYSADAVRNIYLMVTPVPDRPTANPLSFLSSSRTQSPDWFDATASQPKPFRLVSHADIFGLQEHLPTFNSLAIEANMRNIPGLSPNFIYSNDDYFISQHLNTADFWTPLYGYVLHMEVSLRVPPRLFDPSGDPLNIGEWPSLQFSNVLLSERFGARDRAYIAHIIHLFNKNILDEIHQLWPIEFGETSSHRFRGEGGGQDVNPSFLFAHYVMERLREVQLEAFWKNTVDADSDGELNVRERQWLIDRINEWNDGDQAATHQARDHLANHKIILHRFNMTLSGSTDYRVSGIDGYPYLISNADTSKSIHAEGVEQKPYTGYEPPAKRQCKINLQFCFGSRFGDPSIPVLSKSQTKDVFQHFFRDEFHCGDCLLEMAMNHRDLGIGALFPADESSPQYKQLVTDLERYQYVLGTSPYSFIALQSPEGAEKSLQGLWDSRDRLAYMCINDDYRDDAKTEQSIRHKLQAFLDKRYPFAAPWEKFPPIQITAPAE</sequence>
<dbReference type="InterPro" id="IPR021520">
    <property type="entry name" value="Stealth_CR2"/>
</dbReference>
<dbReference type="PANTHER" id="PTHR24045:SF0">
    <property type="entry name" value="N-ACETYLGLUCOSAMINE-1-PHOSPHOTRANSFERASE SUBUNITS ALPHA_BETA"/>
    <property type="match status" value="1"/>
</dbReference>
<evidence type="ECO:0000259" key="3">
    <source>
        <dbReference type="Pfam" id="PF11380"/>
    </source>
</evidence>
<gene>
    <name evidence="6" type="ORF">DFQ27_006141</name>
</gene>
<dbReference type="InterPro" id="IPR031357">
    <property type="entry name" value="Stealth_CR3"/>
</dbReference>
<reference evidence="6" key="1">
    <citation type="journal article" date="2020" name="Fungal Divers.">
        <title>Resolving the Mortierellaceae phylogeny through synthesis of multi-gene phylogenetics and phylogenomics.</title>
        <authorList>
            <person name="Vandepol N."/>
            <person name="Liber J."/>
            <person name="Desiro A."/>
            <person name="Na H."/>
            <person name="Kennedy M."/>
            <person name="Barry K."/>
            <person name="Grigoriev I.V."/>
            <person name="Miller A.N."/>
            <person name="O'Donnell K."/>
            <person name="Stajich J.E."/>
            <person name="Bonito G."/>
        </authorList>
    </citation>
    <scope>NUCLEOTIDE SEQUENCE</scope>
    <source>
        <strain evidence="6">BC1065</strain>
    </source>
</reference>
<dbReference type="GO" id="GO:0005794">
    <property type="term" value="C:Golgi apparatus"/>
    <property type="evidence" value="ECO:0007669"/>
    <property type="project" value="TreeGrafter"/>
</dbReference>
<dbReference type="AlphaFoldDB" id="A0A9P6UC82"/>
<proteinExistence type="inferred from homology"/>
<feature type="domain" description="Stealth protein CR3 conserved region 3" evidence="4">
    <location>
        <begin position="298"/>
        <end position="349"/>
    </location>
</feature>
<keyword evidence="2" id="KW-0808">Transferase</keyword>
<evidence type="ECO:0000313" key="7">
    <source>
        <dbReference type="Proteomes" id="UP000807716"/>
    </source>
</evidence>
<dbReference type="InterPro" id="IPR031356">
    <property type="entry name" value="Stealth_CR4"/>
</dbReference>
<comment type="caution">
    <text evidence="6">The sequence shown here is derived from an EMBL/GenBank/DDBJ whole genome shotgun (WGS) entry which is preliminary data.</text>
</comment>
<evidence type="ECO:0000259" key="4">
    <source>
        <dbReference type="Pfam" id="PF17102"/>
    </source>
</evidence>
<dbReference type="Pfam" id="PF17103">
    <property type="entry name" value="Stealth_CR4"/>
    <property type="match status" value="1"/>
</dbReference>
<feature type="domain" description="Stealth protein CR4 conserved region 4" evidence="5">
    <location>
        <begin position="573"/>
        <end position="615"/>
    </location>
</feature>
<keyword evidence="7" id="KW-1185">Reference proteome</keyword>
<dbReference type="EMBL" id="JAAAJB010000045">
    <property type="protein sequence ID" value="KAG0268639.1"/>
    <property type="molecule type" value="Genomic_DNA"/>
</dbReference>
<dbReference type="PANTHER" id="PTHR24045">
    <property type="match status" value="1"/>
</dbReference>
<evidence type="ECO:0000259" key="5">
    <source>
        <dbReference type="Pfam" id="PF17103"/>
    </source>
</evidence>
<dbReference type="Pfam" id="PF11380">
    <property type="entry name" value="Stealth_CR2"/>
    <property type="match status" value="1"/>
</dbReference>
<comment type="similarity">
    <text evidence="1">Belongs to the stealth family.</text>
</comment>
<dbReference type="OrthoDB" id="263283at2759"/>
<accession>A0A9P6UC82</accession>
<dbReference type="GO" id="GO:0046835">
    <property type="term" value="P:carbohydrate phosphorylation"/>
    <property type="evidence" value="ECO:0007669"/>
    <property type="project" value="TreeGrafter"/>
</dbReference>
<evidence type="ECO:0000256" key="2">
    <source>
        <dbReference type="ARBA" id="ARBA00022679"/>
    </source>
</evidence>
<dbReference type="Proteomes" id="UP000807716">
    <property type="component" value="Unassembled WGS sequence"/>
</dbReference>
<evidence type="ECO:0000256" key="1">
    <source>
        <dbReference type="ARBA" id="ARBA00007583"/>
    </source>
</evidence>